<reference evidence="6 7" key="1">
    <citation type="submission" date="2013-01" db="EMBL/GenBank/DDBJ databases">
        <authorList>
            <person name="Harkins D.M."/>
            <person name="Durkin A.S."/>
            <person name="Brinkac L.M."/>
            <person name="Haft D.H."/>
            <person name="Selengut J.D."/>
            <person name="Sanka R."/>
            <person name="DePew J."/>
            <person name="Purushe J."/>
            <person name="Peacock S.J."/>
            <person name="Thaipadungpanit J."/>
            <person name="Wuthiekanun V.W."/>
            <person name="Day N.P."/>
            <person name="Vinetz J.M."/>
            <person name="Sutton G.G."/>
            <person name="Nierman W.C."/>
            <person name="Fouts D.E."/>
        </authorList>
    </citation>
    <scope>NUCLEOTIDE SEQUENCE [LARGE SCALE GENOMIC DNA]</scope>
    <source>
        <strain evidence="6 7">L0374</strain>
    </source>
</reference>
<dbReference type="EC" id="2.7.7.65" evidence="1"/>
<dbReference type="GO" id="GO:1902201">
    <property type="term" value="P:negative regulation of bacterial-type flagellum-dependent cell motility"/>
    <property type="evidence" value="ECO:0007669"/>
    <property type="project" value="TreeGrafter"/>
</dbReference>
<evidence type="ECO:0000259" key="5">
    <source>
        <dbReference type="PROSITE" id="PS50887"/>
    </source>
</evidence>
<dbReference type="GO" id="GO:0043709">
    <property type="term" value="P:cell adhesion involved in single-species biofilm formation"/>
    <property type="evidence" value="ECO:0007669"/>
    <property type="project" value="TreeGrafter"/>
</dbReference>
<dbReference type="FunFam" id="3.30.70.270:FF:000001">
    <property type="entry name" value="Diguanylate cyclase domain protein"/>
    <property type="match status" value="1"/>
</dbReference>
<dbReference type="GO" id="GO:0005886">
    <property type="term" value="C:plasma membrane"/>
    <property type="evidence" value="ECO:0007669"/>
    <property type="project" value="TreeGrafter"/>
</dbReference>
<evidence type="ECO:0000313" key="6">
    <source>
        <dbReference type="EMBL" id="EMN32682.1"/>
    </source>
</evidence>
<evidence type="ECO:0000256" key="3">
    <source>
        <dbReference type="SAM" id="MobiDB-lite"/>
    </source>
</evidence>
<dbReference type="Gene3D" id="3.30.450.20">
    <property type="entry name" value="PAS domain"/>
    <property type="match status" value="1"/>
</dbReference>
<name>M6KY03_LEPIR</name>
<comment type="catalytic activity">
    <reaction evidence="2">
        <text>2 GTP = 3',3'-c-di-GMP + 2 diphosphate</text>
        <dbReference type="Rhea" id="RHEA:24898"/>
        <dbReference type="ChEBI" id="CHEBI:33019"/>
        <dbReference type="ChEBI" id="CHEBI:37565"/>
        <dbReference type="ChEBI" id="CHEBI:58805"/>
        <dbReference type="EC" id="2.7.7.65"/>
    </reaction>
</comment>
<evidence type="ECO:0000313" key="7">
    <source>
        <dbReference type="Proteomes" id="UP000012137"/>
    </source>
</evidence>
<dbReference type="Gene3D" id="3.30.70.270">
    <property type="match status" value="1"/>
</dbReference>
<dbReference type="CDD" id="cd01949">
    <property type="entry name" value="GGDEF"/>
    <property type="match status" value="1"/>
</dbReference>
<dbReference type="SUPFAM" id="SSF55073">
    <property type="entry name" value="Nucleotide cyclase"/>
    <property type="match status" value="1"/>
</dbReference>
<dbReference type="Pfam" id="PF08447">
    <property type="entry name" value="PAS_3"/>
    <property type="match status" value="1"/>
</dbReference>
<dbReference type="InterPro" id="IPR043128">
    <property type="entry name" value="Rev_trsase/Diguanyl_cyclase"/>
</dbReference>
<comment type="caution">
    <text evidence="6">The sequence shown here is derived from an EMBL/GenBank/DDBJ whole genome shotgun (WGS) entry which is preliminary data.</text>
</comment>
<dbReference type="AlphaFoldDB" id="M6KY03"/>
<dbReference type="InterPro" id="IPR050469">
    <property type="entry name" value="Diguanylate_Cyclase"/>
</dbReference>
<protein>
    <recommendedName>
        <fullName evidence="1">diguanylate cyclase</fullName>
        <ecNumber evidence="1">2.7.7.65</ecNumber>
    </recommendedName>
</protein>
<dbReference type="PANTHER" id="PTHR45138:SF9">
    <property type="entry name" value="DIGUANYLATE CYCLASE DGCM-RELATED"/>
    <property type="match status" value="1"/>
</dbReference>
<dbReference type="PANTHER" id="PTHR45138">
    <property type="entry name" value="REGULATORY COMPONENTS OF SENSORY TRANSDUCTION SYSTEM"/>
    <property type="match status" value="1"/>
</dbReference>
<gene>
    <name evidence="6" type="ORF">LEP1GSC083_4966</name>
</gene>
<sequence length="320" mass="36723">MDLENKYNHEKFFNYSLDLHAIQKMDGIILQINQSFQRIMGWTNEDLKGRTHFHLLHPEDVESSLKEFEQLNEGVSHLSIQNRCRCADGTYKYFSWTAFPDLESDRIYVTGRDITDIIESNQKISKLASDLEEANNKLLEQASTDPLTKLKNRRSFNEEINHLIRLGQHQEKSISLMMIDVDHFKDYNDKFGHPAGDRILIRLAEVFTETLRSCDLVARFGGEEFVVALSDTNEEKAVEVAERLMANVKKKSWENSPITISVGITTLNFNGPVPIYHTDLSTGIIEDADRALYRSKANGRNQATHSSQLKTENQTSVRKN</sequence>
<dbReference type="SMART" id="SM00091">
    <property type="entry name" value="PAS"/>
    <property type="match status" value="1"/>
</dbReference>
<dbReference type="NCBIfam" id="TIGR00229">
    <property type="entry name" value="sensory_box"/>
    <property type="match status" value="1"/>
</dbReference>
<dbReference type="InterPro" id="IPR000014">
    <property type="entry name" value="PAS"/>
</dbReference>
<dbReference type="CDD" id="cd00130">
    <property type="entry name" value="PAS"/>
    <property type="match status" value="1"/>
</dbReference>
<dbReference type="GO" id="GO:0052621">
    <property type="term" value="F:diguanylate cyclase activity"/>
    <property type="evidence" value="ECO:0007669"/>
    <property type="project" value="UniProtKB-EC"/>
</dbReference>
<dbReference type="InterPro" id="IPR013655">
    <property type="entry name" value="PAS_fold_3"/>
</dbReference>
<dbReference type="Proteomes" id="UP000012137">
    <property type="component" value="Unassembled WGS sequence"/>
</dbReference>
<dbReference type="InterPro" id="IPR029787">
    <property type="entry name" value="Nucleotide_cyclase"/>
</dbReference>
<dbReference type="EMBL" id="AHMZ02000020">
    <property type="protein sequence ID" value="EMN32682.1"/>
    <property type="molecule type" value="Genomic_DNA"/>
</dbReference>
<evidence type="ECO:0000256" key="2">
    <source>
        <dbReference type="ARBA" id="ARBA00034247"/>
    </source>
</evidence>
<organism evidence="6 7">
    <name type="scientific">Leptospira interrogans serovar Pyrogenes str. L0374</name>
    <dbReference type="NCBI Taxonomy" id="1049928"/>
    <lineage>
        <taxon>Bacteria</taxon>
        <taxon>Pseudomonadati</taxon>
        <taxon>Spirochaetota</taxon>
        <taxon>Spirochaetia</taxon>
        <taxon>Leptospirales</taxon>
        <taxon>Leptospiraceae</taxon>
        <taxon>Leptospira</taxon>
    </lineage>
</organism>
<dbReference type="FunFam" id="3.30.450.20:FF:000062">
    <property type="entry name" value="Diguanylate cyclase (GGDEF) domain protein"/>
    <property type="match status" value="1"/>
</dbReference>
<accession>M6KY03</accession>
<evidence type="ECO:0000256" key="1">
    <source>
        <dbReference type="ARBA" id="ARBA00012528"/>
    </source>
</evidence>
<feature type="region of interest" description="Disordered" evidence="3">
    <location>
        <begin position="298"/>
        <end position="320"/>
    </location>
</feature>
<dbReference type="NCBIfam" id="TIGR00254">
    <property type="entry name" value="GGDEF"/>
    <property type="match status" value="1"/>
</dbReference>
<dbReference type="PROSITE" id="PS50887">
    <property type="entry name" value="GGDEF"/>
    <property type="match status" value="1"/>
</dbReference>
<feature type="domain" description="PAS" evidence="4">
    <location>
        <begin position="26"/>
        <end position="75"/>
    </location>
</feature>
<dbReference type="SMART" id="SM00267">
    <property type="entry name" value="GGDEF"/>
    <property type="match status" value="1"/>
</dbReference>
<dbReference type="PROSITE" id="PS50112">
    <property type="entry name" value="PAS"/>
    <property type="match status" value="1"/>
</dbReference>
<feature type="domain" description="GGDEF" evidence="5">
    <location>
        <begin position="172"/>
        <end position="308"/>
    </location>
</feature>
<dbReference type="InterPro" id="IPR035965">
    <property type="entry name" value="PAS-like_dom_sf"/>
</dbReference>
<dbReference type="InterPro" id="IPR000160">
    <property type="entry name" value="GGDEF_dom"/>
</dbReference>
<proteinExistence type="predicted"/>
<dbReference type="SUPFAM" id="SSF55785">
    <property type="entry name" value="PYP-like sensor domain (PAS domain)"/>
    <property type="match status" value="1"/>
</dbReference>
<dbReference type="Pfam" id="PF00990">
    <property type="entry name" value="GGDEF"/>
    <property type="match status" value="1"/>
</dbReference>
<evidence type="ECO:0000259" key="4">
    <source>
        <dbReference type="PROSITE" id="PS50112"/>
    </source>
</evidence>